<reference evidence="3 4" key="1">
    <citation type="journal article" date="2014" name="Genome Biol. Evol.">
        <title>The secreted proteins of Achlya hypogyna and Thraustotheca clavata identify the ancestral oomycete secretome and reveal gene acquisitions by horizontal gene transfer.</title>
        <authorList>
            <person name="Misner I."/>
            <person name="Blouin N."/>
            <person name="Leonard G."/>
            <person name="Richards T.A."/>
            <person name="Lane C.E."/>
        </authorList>
    </citation>
    <scope>NUCLEOTIDE SEQUENCE [LARGE SCALE GENOMIC DNA]</scope>
    <source>
        <strain evidence="3 4">ATCC 48635</strain>
    </source>
</reference>
<accession>A0A1V9Z301</accession>
<evidence type="ECO:0000313" key="4">
    <source>
        <dbReference type="Proteomes" id="UP000243579"/>
    </source>
</evidence>
<feature type="region of interest" description="Disordered" evidence="2">
    <location>
        <begin position="1"/>
        <end position="23"/>
    </location>
</feature>
<evidence type="ECO:0000256" key="2">
    <source>
        <dbReference type="SAM" id="MobiDB-lite"/>
    </source>
</evidence>
<keyword evidence="4" id="KW-1185">Reference proteome</keyword>
<dbReference type="GO" id="GO:0032982">
    <property type="term" value="C:myosin filament"/>
    <property type="evidence" value="ECO:0007669"/>
    <property type="project" value="TreeGrafter"/>
</dbReference>
<dbReference type="Proteomes" id="UP000243579">
    <property type="component" value="Unassembled WGS sequence"/>
</dbReference>
<feature type="compositionally biased region" description="Polar residues" evidence="2">
    <location>
        <begin position="128"/>
        <end position="137"/>
    </location>
</feature>
<feature type="region of interest" description="Disordered" evidence="2">
    <location>
        <begin position="227"/>
        <end position="283"/>
    </location>
</feature>
<dbReference type="Gene3D" id="1.10.287.1490">
    <property type="match status" value="1"/>
</dbReference>
<feature type="coiled-coil region" evidence="1">
    <location>
        <begin position="586"/>
        <end position="627"/>
    </location>
</feature>
<dbReference type="PANTHER" id="PTHR45615:SF40">
    <property type="entry name" value="MYOSIN HEAVY CHAIN, NON-MUSCLE"/>
    <property type="match status" value="1"/>
</dbReference>
<dbReference type="OrthoDB" id="75141at2759"/>
<comment type="caution">
    <text evidence="3">The sequence shown here is derived from an EMBL/GenBank/DDBJ whole genome shotgun (WGS) entry which is preliminary data.</text>
</comment>
<dbReference type="GO" id="GO:0005737">
    <property type="term" value="C:cytoplasm"/>
    <property type="evidence" value="ECO:0007669"/>
    <property type="project" value="TreeGrafter"/>
</dbReference>
<feature type="region of interest" description="Disordered" evidence="2">
    <location>
        <begin position="68"/>
        <end position="168"/>
    </location>
</feature>
<dbReference type="GO" id="GO:0051015">
    <property type="term" value="F:actin filament binding"/>
    <property type="evidence" value="ECO:0007669"/>
    <property type="project" value="TreeGrafter"/>
</dbReference>
<feature type="coiled-coil region" evidence="1">
    <location>
        <begin position="466"/>
        <end position="500"/>
    </location>
</feature>
<keyword evidence="1" id="KW-0175">Coiled coil</keyword>
<proteinExistence type="predicted"/>
<dbReference type="GO" id="GO:0000146">
    <property type="term" value="F:microfilament motor activity"/>
    <property type="evidence" value="ECO:0007669"/>
    <property type="project" value="TreeGrafter"/>
</dbReference>
<gene>
    <name evidence="3" type="ORF">ACHHYP_03745</name>
</gene>
<feature type="compositionally biased region" description="Polar residues" evidence="2">
    <location>
        <begin position="112"/>
        <end position="122"/>
    </location>
</feature>
<dbReference type="GO" id="GO:0016460">
    <property type="term" value="C:myosin II complex"/>
    <property type="evidence" value="ECO:0007669"/>
    <property type="project" value="TreeGrafter"/>
</dbReference>
<dbReference type="PANTHER" id="PTHR45615">
    <property type="entry name" value="MYOSIN HEAVY CHAIN, NON-MUSCLE"/>
    <property type="match status" value="1"/>
</dbReference>
<dbReference type="Gene3D" id="1.20.5.340">
    <property type="match status" value="1"/>
</dbReference>
<evidence type="ECO:0000256" key="1">
    <source>
        <dbReference type="SAM" id="Coils"/>
    </source>
</evidence>
<feature type="compositionally biased region" description="Basic and acidic residues" evidence="2">
    <location>
        <begin position="102"/>
        <end position="111"/>
    </location>
</feature>
<sequence length="1127" mass="123453">MTGGRPAPQARSSSLRGNSPAAYLHSTREEQLYKLVSDLSDACRQDNNANALRDLKLIDSLEKNAKDILSHRGNQDPSPSKTADIARRRRLSIERNASSDDEGTRLQRGDRSAQNGGTTAPTRYNMPTFFSRSNLTLPPSMRGAAKSEAKPRRGGMAAFDTDDEDDSHVPDYASRETTIDAREALCSLDALSMDERSMIGNPTIFSDDKHSNDDDDIESIMQHAKGSVLNQYDTSEADSKPAAKPRANSREIFRQTQVAADPKRGRHYAPPTTSSQSLVGRPRPATFLDTPSTGADDTWKEGGDYVYTHLGSKIFGKATKDKIISVSSSASLGPRAKPAFVDAKLSDVASPQAKVSLMGRTGSGDSYGGSESDDGYLPLRGYQYQTTPRHGGVDNRQVELLEKQKAALEARVAAMEADWQHKVAALEASVAEKDAACASLRGDITAKEARIASLAADLAQNDSQWKLQFEAAHAALEASVAKLEAEKVQLQRRLETYEPQRPASINLFSQRIIWHLKEILREDEADSAPGESEEARAKATRVAALVNRFEKSNAQVQANFAQQLRHDIKTIGIRAFEDHPENSASKAKLQETIADLTRQLREQAAAMDALAGDAKNQQNQLEMALQTAMGRDADVMELEARIARLQEATTAGADVGALEQQLANKEAALASAESTIATLETAVSDLKASVAAKDQELSAVAAATPRVALEATSKAHASELASLQAELAQLRKAKCAVEAQVATLETTLQDTQRQLEDALVPTVEPVAADECVKKVRFEDDVLRSSDAPSVVHLQHVLKRRDEDLAELKSELYERVMDVNALRAEVLAKTQTIERLTTELTKAQQSSTQLVKVPPPSTQLVAAPPSVLLAHPDMAKMEMFLFNSLCAKQQEVDDLLLELDRREEAVRSVCAAEMEALAQEIKVLEDRYAEMSGALKLAHEQQAHLEKEAEMQGRSIDNKQKQIKSLIALMAEKEAELAELDEALAVAEMQVDHLKREYNVSFTLEQEQSFHHAYDEGGRMSSFSMKAGRESFADRGKFYERMSLQIDDTDFEIEDLGPFRSRASSSATLSDKAPSAHNLLAAAASALTHPAHPFEEDMDYARSPRFSCLSYGSIRDSNISDSEWDPEL</sequence>
<evidence type="ECO:0000313" key="3">
    <source>
        <dbReference type="EMBL" id="OQR92388.1"/>
    </source>
</evidence>
<name>A0A1V9Z301_ACHHY</name>
<dbReference type="AlphaFoldDB" id="A0A1V9Z301"/>
<protein>
    <submittedName>
        <fullName evidence="3">Uncharacterized protein</fullName>
    </submittedName>
</protein>
<feature type="coiled-coil region" evidence="1">
    <location>
        <begin position="655"/>
        <end position="689"/>
    </location>
</feature>
<dbReference type="EMBL" id="JNBR01000462">
    <property type="protein sequence ID" value="OQR92388.1"/>
    <property type="molecule type" value="Genomic_DNA"/>
</dbReference>
<feature type="coiled-coil region" evidence="1">
    <location>
        <begin position="906"/>
        <end position="996"/>
    </location>
</feature>
<dbReference type="STRING" id="1202772.A0A1V9Z301"/>
<organism evidence="3 4">
    <name type="scientific">Achlya hypogyna</name>
    <name type="common">Oomycete</name>
    <name type="synonym">Protoachlya hypogyna</name>
    <dbReference type="NCBI Taxonomy" id="1202772"/>
    <lineage>
        <taxon>Eukaryota</taxon>
        <taxon>Sar</taxon>
        <taxon>Stramenopiles</taxon>
        <taxon>Oomycota</taxon>
        <taxon>Saprolegniomycetes</taxon>
        <taxon>Saprolegniales</taxon>
        <taxon>Achlyaceae</taxon>
        <taxon>Achlya</taxon>
    </lineage>
</organism>